<evidence type="ECO:0000313" key="8">
    <source>
        <dbReference type="Proteomes" id="UP000758603"/>
    </source>
</evidence>
<accession>A0A9P8ZZ96</accession>
<keyword evidence="1" id="KW-0479">Metal-binding</keyword>
<feature type="region of interest" description="Disordered" evidence="4">
    <location>
        <begin position="106"/>
        <end position="130"/>
    </location>
</feature>
<feature type="region of interest" description="Disordered" evidence="4">
    <location>
        <begin position="1"/>
        <end position="29"/>
    </location>
</feature>
<dbReference type="InterPro" id="IPR009057">
    <property type="entry name" value="Homeodomain-like_sf"/>
</dbReference>
<evidence type="ECO:0000256" key="4">
    <source>
        <dbReference type="SAM" id="MobiDB-lite"/>
    </source>
</evidence>
<name>A0A9P8ZZ96_9PEZI</name>
<feature type="domain" description="C2H2-type" evidence="6">
    <location>
        <begin position="226"/>
        <end position="254"/>
    </location>
</feature>
<organism evidence="7 8">
    <name type="scientific">Truncatella angustata</name>
    <dbReference type="NCBI Taxonomy" id="152316"/>
    <lineage>
        <taxon>Eukaryota</taxon>
        <taxon>Fungi</taxon>
        <taxon>Dikarya</taxon>
        <taxon>Ascomycota</taxon>
        <taxon>Pezizomycotina</taxon>
        <taxon>Sordariomycetes</taxon>
        <taxon>Xylariomycetidae</taxon>
        <taxon>Amphisphaeriales</taxon>
        <taxon>Sporocadaceae</taxon>
        <taxon>Truncatella</taxon>
    </lineage>
</organism>
<dbReference type="OrthoDB" id="10056939at2759"/>
<feature type="DNA-binding region" description="Homeobox" evidence="2">
    <location>
        <begin position="22"/>
        <end position="81"/>
    </location>
</feature>
<dbReference type="RefSeq" id="XP_045960103.1">
    <property type="nucleotide sequence ID" value="XM_046104791.1"/>
</dbReference>
<keyword evidence="1" id="KW-0863">Zinc-finger</keyword>
<dbReference type="Gene3D" id="1.10.10.60">
    <property type="entry name" value="Homeodomain-like"/>
    <property type="match status" value="1"/>
</dbReference>
<dbReference type="GO" id="GO:0005634">
    <property type="term" value="C:nucleus"/>
    <property type="evidence" value="ECO:0007669"/>
    <property type="project" value="UniProtKB-SubCell"/>
</dbReference>
<evidence type="ECO:0000313" key="7">
    <source>
        <dbReference type="EMBL" id="KAH6655838.1"/>
    </source>
</evidence>
<feature type="compositionally biased region" description="Basic residues" evidence="4">
    <location>
        <begin position="199"/>
        <end position="208"/>
    </location>
</feature>
<dbReference type="Proteomes" id="UP000758603">
    <property type="component" value="Unassembled WGS sequence"/>
</dbReference>
<dbReference type="SMART" id="SM00389">
    <property type="entry name" value="HOX"/>
    <property type="match status" value="1"/>
</dbReference>
<dbReference type="EMBL" id="JAGPXC010000003">
    <property type="protein sequence ID" value="KAH6655838.1"/>
    <property type="molecule type" value="Genomic_DNA"/>
</dbReference>
<feature type="domain" description="Homeobox" evidence="5">
    <location>
        <begin position="20"/>
        <end position="80"/>
    </location>
</feature>
<dbReference type="PROSITE" id="PS00028">
    <property type="entry name" value="ZINC_FINGER_C2H2_1"/>
    <property type="match status" value="1"/>
</dbReference>
<evidence type="ECO:0000259" key="6">
    <source>
        <dbReference type="PROSITE" id="PS50157"/>
    </source>
</evidence>
<dbReference type="PROSITE" id="PS50157">
    <property type="entry name" value="ZINC_FINGER_C2H2_2"/>
    <property type="match status" value="1"/>
</dbReference>
<proteinExistence type="predicted"/>
<dbReference type="SMART" id="SM00355">
    <property type="entry name" value="ZnF_C2H2"/>
    <property type="match status" value="3"/>
</dbReference>
<keyword evidence="8" id="KW-1185">Reference proteome</keyword>
<comment type="caution">
    <text evidence="7">The sequence shown here is derived from an EMBL/GenBank/DDBJ whole genome shotgun (WGS) entry which is preliminary data.</text>
</comment>
<dbReference type="CDD" id="cd00086">
    <property type="entry name" value="homeodomain"/>
    <property type="match status" value="1"/>
</dbReference>
<feature type="compositionally biased region" description="Low complexity" evidence="4">
    <location>
        <begin position="169"/>
        <end position="185"/>
    </location>
</feature>
<keyword evidence="2 3" id="KW-0539">Nucleus</keyword>
<dbReference type="InterPro" id="IPR013087">
    <property type="entry name" value="Znf_C2H2_type"/>
</dbReference>
<dbReference type="Pfam" id="PF00046">
    <property type="entry name" value="Homeodomain"/>
    <property type="match status" value="1"/>
</dbReference>
<dbReference type="PROSITE" id="PS50071">
    <property type="entry name" value="HOMEOBOX_2"/>
    <property type="match status" value="1"/>
</dbReference>
<keyword evidence="2 3" id="KW-0238">DNA-binding</keyword>
<keyword evidence="2 3" id="KW-0371">Homeobox</keyword>
<reference evidence="7" key="1">
    <citation type="journal article" date="2021" name="Nat. Commun.">
        <title>Genetic determinants of endophytism in the Arabidopsis root mycobiome.</title>
        <authorList>
            <person name="Mesny F."/>
            <person name="Miyauchi S."/>
            <person name="Thiergart T."/>
            <person name="Pickel B."/>
            <person name="Atanasova L."/>
            <person name="Karlsson M."/>
            <person name="Huettel B."/>
            <person name="Barry K.W."/>
            <person name="Haridas S."/>
            <person name="Chen C."/>
            <person name="Bauer D."/>
            <person name="Andreopoulos W."/>
            <person name="Pangilinan J."/>
            <person name="LaButti K."/>
            <person name="Riley R."/>
            <person name="Lipzen A."/>
            <person name="Clum A."/>
            <person name="Drula E."/>
            <person name="Henrissat B."/>
            <person name="Kohler A."/>
            <person name="Grigoriev I.V."/>
            <person name="Martin F.M."/>
            <person name="Hacquard S."/>
        </authorList>
    </citation>
    <scope>NUCLEOTIDE SEQUENCE</scope>
    <source>
        <strain evidence="7">MPI-SDFR-AT-0073</strain>
    </source>
</reference>
<sequence length="732" mass="83153">MTSRVEDHVAPEHSTNAAPVAPGKARRRISSASSRVLESCFARRTFPTTRDFENIRRQTTLSKADIIDWFENARQRRKVAVTRPSTPYVGPSRLGAMDVPQLTKLSSPAESMDPLQRWRNSPPEYEPASVSAIAQAVSGLPTDYRLTDDVYATNSSSARSLSECSSASSIGLSQSSKNSSASAFSHGTPESIAPPQTSTRRRRRRGRTQRPLGRVQDTLGPARYTFQCTFCTETFKTKHNWQRHEKSLHLSLEQWRCSPHGVKYQTSDGKDTCVYCSEPGPSQSHLATHNYGVCQERHPEDRTFYRKDHLQQHLKLVHDAKFKSSPMEQWKYENDVIRSRCGFCGLTMTSWTDRIDHLADHFKEGKTMADWQGDWGFETNVLDMVEKSMPPYLIHYERNSPWPFTTTQGPVESPTSAYDLIGLELEYFSTNYMNTSDRPPTDEELLYESCCIVFGAEMLSHDSETTTPGSSWLRDLLMSSDIITKQARIRPMRIAARSRITQLKIYGKRTVFEGCILEAQLFDFVETSRSVVTNVENETLQDEAWNIVSRMEALKPKPSRLFPEFLFRIIHRSSHWLNLFRQRMNLAPVKDGCLNMASAPVIASNSPHNVNDRCISDTEPFLTSYDQLSHILAEPTLPVATGTGPVAISVTPGFFNDSNCYRYLARELTRFVTHTTSPRNPNCHVPTDEELQYQARWIMYDDDDPWNQTPADNPSWLQHFKQDVGLSSALAS</sequence>
<evidence type="ECO:0008006" key="9">
    <source>
        <dbReference type="Google" id="ProtNLM"/>
    </source>
</evidence>
<dbReference type="InterPro" id="IPR001356">
    <property type="entry name" value="HD"/>
</dbReference>
<comment type="subcellular location">
    <subcellularLocation>
        <location evidence="2 3">Nucleus</location>
    </subcellularLocation>
</comment>
<dbReference type="SUPFAM" id="SSF46689">
    <property type="entry name" value="Homeodomain-like"/>
    <property type="match status" value="1"/>
</dbReference>
<feature type="compositionally biased region" description="Basic and acidic residues" evidence="4">
    <location>
        <begin position="1"/>
        <end position="11"/>
    </location>
</feature>
<evidence type="ECO:0000256" key="1">
    <source>
        <dbReference type="PROSITE-ProRule" id="PRU00042"/>
    </source>
</evidence>
<evidence type="ECO:0000256" key="2">
    <source>
        <dbReference type="PROSITE-ProRule" id="PRU00108"/>
    </source>
</evidence>
<protein>
    <recommendedName>
        <fullName evidence="9">C2H2-type domain-containing protein</fullName>
    </recommendedName>
</protein>
<feature type="region of interest" description="Disordered" evidence="4">
    <location>
        <begin position="169"/>
        <end position="216"/>
    </location>
</feature>
<gene>
    <name evidence="7" type="ORF">BKA67DRAFT_592008</name>
</gene>
<dbReference type="GeneID" id="70133682"/>
<dbReference type="GO" id="GO:0003677">
    <property type="term" value="F:DNA binding"/>
    <property type="evidence" value="ECO:0007669"/>
    <property type="project" value="UniProtKB-UniRule"/>
</dbReference>
<evidence type="ECO:0000256" key="3">
    <source>
        <dbReference type="RuleBase" id="RU000682"/>
    </source>
</evidence>
<evidence type="ECO:0000259" key="5">
    <source>
        <dbReference type="PROSITE" id="PS50071"/>
    </source>
</evidence>
<keyword evidence="1" id="KW-0862">Zinc</keyword>
<dbReference type="AlphaFoldDB" id="A0A9P8ZZ96"/>
<dbReference type="GO" id="GO:0008270">
    <property type="term" value="F:zinc ion binding"/>
    <property type="evidence" value="ECO:0007669"/>
    <property type="project" value="UniProtKB-KW"/>
</dbReference>